<evidence type="ECO:0000313" key="2">
    <source>
        <dbReference type="Proteomes" id="UP000002071"/>
    </source>
</evidence>
<gene>
    <name evidence="1" type="ordered locus">Huta_1004</name>
</gene>
<dbReference type="Pfam" id="PF04242">
    <property type="entry name" value="DUF424"/>
    <property type="match status" value="1"/>
</dbReference>
<organism evidence="1 2">
    <name type="scientific">Halorhabdus utahensis (strain DSM 12940 / JCM 11049 / AX-2)</name>
    <dbReference type="NCBI Taxonomy" id="519442"/>
    <lineage>
        <taxon>Archaea</taxon>
        <taxon>Methanobacteriati</taxon>
        <taxon>Methanobacteriota</taxon>
        <taxon>Stenosarchaea group</taxon>
        <taxon>Halobacteria</taxon>
        <taxon>Halobacteriales</taxon>
        <taxon>Haloarculaceae</taxon>
        <taxon>Halorhabdus</taxon>
    </lineage>
</organism>
<dbReference type="HOGENOM" id="CLU_174522_0_0_2"/>
<evidence type="ECO:0000313" key="1">
    <source>
        <dbReference type="EMBL" id="ACV11187.1"/>
    </source>
</evidence>
<name>C7NVA3_HALUD</name>
<dbReference type="AlphaFoldDB" id="C7NVA3"/>
<reference evidence="1 2" key="1">
    <citation type="journal article" date="2009" name="Stand. Genomic Sci.">
        <title>Complete genome sequence of Halorhabdus utahensis type strain (AX-2).</title>
        <authorList>
            <person name="Anderson I."/>
            <person name="Tindall B.J."/>
            <person name="Pomrenke H."/>
            <person name="Goker M."/>
            <person name="Lapidus A."/>
            <person name="Nolan M."/>
            <person name="Copeland A."/>
            <person name="Glavina Del Rio T."/>
            <person name="Chen F."/>
            <person name="Tice H."/>
            <person name="Cheng J.F."/>
            <person name="Lucas S."/>
            <person name="Chertkov O."/>
            <person name="Bruce D."/>
            <person name="Brettin T."/>
            <person name="Detter J.C."/>
            <person name="Han C."/>
            <person name="Goodwin L."/>
            <person name="Land M."/>
            <person name="Hauser L."/>
            <person name="Chang Y.J."/>
            <person name="Jeffries C.D."/>
            <person name="Pitluck S."/>
            <person name="Pati A."/>
            <person name="Mavromatis K."/>
            <person name="Ivanova N."/>
            <person name="Ovchinnikova G."/>
            <person name="Chen A."/>
            <person name="Palaniappan K."/>
            <person name="Chain P."/>
            <person name="Rohde M."/>
            <person name="Bristow J."/>
            <person name="Eisen J.A."/>
            <person name="Markowitz V."/>
            <person name="Hugenholtz P."/>
            <person name="Kyrpides N.C."/>
            <person name="Klenk H.P."/>
        </authorList>
    </citation>
    <scope>NUCLEOTIDE SEQUENCE [LARGE SCALE GENOMIC DNA]</scope>
    <source>
        <strain evidence="2">DSM 12940 / JCM 11049 / AX-2</strain>
    </source>
</reference>
<dbReference type="GeneID" id="8383277"/>
<dbReference type="Gene3D" id="3.30.1860.10">
    <property type="entry name" value="uncharacterized conserved protein from methanopyrus kandleri domain like"/>
    <property type="match status" value="1"/>
</dbReference>
<protein>
    <recommendedName>
        <fullName evidence="3">DUF424 domain-containing protein</fullName>
    </recommendedName>
</protein>
<proteinExistence type="predicted"/>
<dbReference type="STRING" id="519442.Huta_1004"/>
<dbReference type="EMBL" id="CP001687">
    <property type="protein sequence ID" value="ACV11187.1"/>
    <property type="molecule type" value="Genomic_DNA"/>
</dbReference>
<dbReference type="OrthoDB" id="18015at2157"/>
<dbReference type="eggNOG" id="arCOG04051">
    <property type="taxonomic scope" value="Archaea"/>
</dbReference>
<dbReference type="KEGG" id="hut:Huta_1004"/>
<evidence type="ECO:0008006" key="3">
    <source>
        <dbReference type="Google" id="ProtNLM"/>
    </source>
</evidence>
<dbReference type="RefSeq" id="WP_015788764.1">
    <property type="nucleotide sequence ID" value="NC_013158.1"/>
</dbReference>
<sequence>MTDDEGTDAPADAKLLLTERETEEGLLVSVCDADVLGETFEDGELSLSVTEEFYGGDSASTEAVAASLARCDTANLVGEMAVEIAIDEGFVDEANVLDIDGTRHAQLLWM</sequence>
<keyword evidence="2" id="KW-1185">Reference proteome</keyword>
<accession>C7NVA3</accession>
<dbReference type="Proteomes" id="UP000002071">
    <property type="component" value="Chromosome"/>
</dbReference>
<dbReference type="InterPro" id="IPR007355">
    <property type="entry name" value="DUF424"/>
</dbReference>